<comment type="caution">
    <text evidence="1">The sequence shown here is derived from an EMBL/GenBank/DDBJ whole genome shotgun (WGS) entry which is preliminary data.</text>
</comment>
<gene>
    <name evidence="1" type="ORF">RFH988_LOCUS29742</name>
</gene>
<dbReference type="PANTHER" id="PTHR37490">
    <property type="entry name" value="EXPRESSED PROTEIN"/>
    <property type="match status" value="1"/>
</dbReference>
<dbReference type="AlphaFoldDB" id="A0A815DS98"/>
<name>A0A815DS98_9BILA</name>
<dbReference type="Proteomes" id="UP000663882">
    <property type="component" value="Unassembled WGS sequence"/>
</dbReference>
<proteinExistence type="predicted"/>
<dbReference type="PANTHER" id="PTHR37490:SF2">
    <property type="match status" value="1"/>
</dbReference>
<reference evidence="1" key="1">
    <citation type="submission" date="2021-02" db="EMBL/GenBank/DDBJ databases">
        <authorList>
            <person name="Nowell W R."/>
        </authorList>
    </citation>
    <scope>NUCLEOTIDE SEQUENCE</scope>
</reference>
<organism evidence="1 2">
    <name type="scientific">Rotaria sordida</name>
    <dbReference type="NCBI Taxonomy" id="392033"/>
    <lineage>
        <taxon>Eukaryota</taxon>
        <taxon>Metazoa</taxon>
        <taxon>Spiralia</taxon>
        <taxon>Gnathifera</taxon>
        <taxon>Rotifera</taxon>
        <taxon>Eurotatoria</taxon>
        <taxon>Bdelloidea</taxon>
        <taxon>Philodinida</taxon>
        <taxon>Philodinidae</taxon>
        <taxon>Rotaria</taxon>
    </lineage>
</organism>
<accession>A0A815DS98</accession>
<protein>
    <submittedName>
        <fullName evidence="1">Uncharacterized protein</fullName>
    </submittedName>
</protein>
<sequence length="258" mass="30530">MWNEIDWYNQLSWPLWLRAGLNMTRNNSMLYHVHLYQRIDPQSRSPYNWPYCRNVHQEAGVYLQFIYDYYYNLPEKMLFIHGNPFAHSAHPIEAALCIRDDVHYASVNSFWIHNRPWSIWEQDPISKVSLMYQCASRLLKLLGYNADLQLNPTELDPKDNSVVSTYCCAQFYVTKQRIHHYTYEQWSKLYNASHEPYCTTEHDSEKTGEVGEKRFGGSLEQLWHVILGLHPANMQRPINDTNSDRCHLFRSSCEGSPC</sequence>
<dbReference type="InterPro" id="IPR021838">
    <property type="entry name" value="DUF3431"/>
</dbReference>
<evidence type="ECO:0000313" key="1">
    <source>
        <dbReference type="EMBL" id="CAF1301372.1"/>
    </source>
</evidence>
<evidence type="ECO:0000313" key="2">
    <source>
        <dbReference type="Proteomes" id="UP000663882"/>
    </source>
</evidence>
<dbReference type="EMBL" id="CAJNOO010002846">
    <property type="protein sequence ID" value="CAF1301372.1"/>
    <property type="molecule type" value="Genomic_DNA"/>
</dbReference>
<dbReference type="OrthoDB" id="426718at2759"/>
<dbReference type="Pfam" id="PF11913">
    <property type="entry name" value="DUF3431"/>
    <property type="match status" value="1"/>
</dbReference>